<dbReference type="RefSeq" id="WP_049667646.1">
    <property type="nucleotide sequence ID" value="NZ_JBIVOC010000026.1"/>
</dbReference>
<dbReference type="AlphaFoldDB" id="A0A0K9F819"/>
<comment type="caution">
    <text evidence="1">The sequence shown here is derived from an EMBL/GenBank/DDBJ whole genome shotgun (WGS) entry which is preliminary data.</text>
</comment>
<dbReference type="Gene3D" id="3.30.530.20">
    <property type="match status" value="1"/>
</dbReference>
<evidence type="ECO:0000313" key="2">
    <source>
        <dbReference type="Proteomes" id="UP000037326"/>
    </source>
</evidence>
<dbReference type="GeneID" id="96599853"/>
<protein>
    <submittedName>
        <fullName evidence="1">Carbon monoxide dehydrogenase</fullName>
    </submittedName>
</protein>
<reference evidence="2" key="1">
    <citation type="submission" date="2015-07" db="EMBL/GenBank/DDBJ databases">
        <authorList>
            <consortium name="Consortium for Microbial Forensics and Genomics (microFORGE)"/>
            <person name="Knight B.M."/>
            <person name="Roberts D.P."/>
            <person name="Lin D."/>
            <person name="Hari K."/>
            <person name="Fletcher J."/>
            <person name="Melcher U."/>
            <person name="Blagden T."/>
            <person name="Winegar R.A."/>
        </authorList>
    </citation>
    <scope>NUCLEOTIDE SEQUENCE [LARGE SCALE GENOMIC DNA]</scope>
    <source>
        <strain evidence="2">DSM 23493</strain>
    </source>
</reference>
<dbReference type="OrthoDB" id="2374625at2"/>
<gene>
    <name evidence="1" type="ORF">ACZ11_16615</name>
</gene>
<dbReference type="InterPro" id="IPR019587">
    <property type="entry name" value="Polyketide_cyclase/dehydratase"/>
</dbReference>
<dbReference type="EMBL" id="LFXJ01000008">
    <property type="protein sequence ID" value="KMY30318.1"/>
    <property type="molecule type" value="Genomic_DNA"/>
</dbReference>
<evidence type="ECO:0000313" key="1">
    <source>
        <dbReference type="EMBL" id="KMY30318.1"/>
    </source>
</evidence>
<dbReference type="SUPFAM" id="SSF55961">
    <property type="entry name" value="Bet v1-like"/>
    <property type="match status" value="1"/>
</dbReference>
<name>A0A0K9F819_9BACI</name>
<dbReference type="CDD" id="cd07812">
    <property type="entry name" value="SRPBCC"/>
    <property type="match status" value="1"/>
</dbReference>
<dbReference type="InterPro" id="IPR023393">
    <property type="entry name" value="START-like_dom_sf"/>
</dbReference>
<sequence length="148" mass="16291">MATGTHMVEVPVGIENVWDFVSDMEKWAKLVPGYNAHEMIDEKHSNWTFKGNVGVLKKTVQVEITILEWAAPTKVTFELKGLSDNFSGNGYFLAESIDAENTKMTGFLEVVAGGLAGPVLNPIFKPIIPKATQMLTDRVANKIKLVNV</sequence>
<accession>A0A0K9F819</accession>
<proteinExistence type="predicted"/>
<dbReference type="Proteomes" id="UP000037326">
    <property type="component" value="Unassembled WGS sequence"/>
</dbReference>
<dbReference type="Pfam" id="PF10604">
    <property type="entry name" value="Polyketide_cyc2"/>
    <property type="match status" value="1"/>
</dbReference>
<organism evidence="1 2">
    <name type="scientific">Lysinibacillus xylanilyticus</name>
    <dbReference type="NCBI Taxonomy" id="582475"/>
    <lineage>
        <taxon>Bacteria</taxon>
        <taxon>Bacillati</taxon>
        <taxon>Bacillota</taxon>
        <taxon>Bacilli</taxon>
        <taxon>Bacillales</taxon>
        <taxon>Bacillaceae</taxon>
        <taxon>Lysinibacillus</taxon>
    </lineage>
</organism>
<dbReference type="PATRIC" id="fig|582475.4.peg.4407"/>